<name>A0A285ZVY8_9SPHI</name>
<organism evidence="1 2">
    <name type="scientific">Pedobacter xixiisoli</name>
    <dbReference type="NCBI Taxonomy" id="1476464"/>
    <lineage>
        <taxon>Bacteria</taxon>
        <taxon>Pseudomonadati</taxon>
        <taxon>Bacteroidota</taxon>
        <taxon>Sphingobacteriia</taxon>
        <taxon>Sphingobacteriales</taxon>
        <taxon>Sphingobacteriaceae</taxon>
        <taxon>Pedobacter</taxon>
    </lineage>
</organism>
<gene>
    <name evidence="1" type="ORF">SAMN06297358_1248</name>
</gene>
<evidence type="ECO:0000313" key="1">
    <source>
        <dbReference type="EMBL" id="SOD13802.1"/>
    </source>
</evidence>
<protein>
    <submittedName>
        <fullName evidence="1">Uncharacterized protein</fullName>
    </submittedName>
</protein>
<accession>A0A285ZVY8</accession>
<dbReference type="Proteomes" id="UP000219281">
    <property type="component" value="Unassembled WGS sequence"/>
</dbReference>
<reference evidence="2" key="1">
    <citation type="submission" date="2017-09" db="EMBL/GenBank/DDBJ databases">
        <authorList>
            <person name="Varghese N."/>
            <person name="Submissions S."/>
        </authorList>
    </citation>
    <scope>NUCLEOTIDE SEQUENCE [LARGE SCALE GENOMIC DNA]</scope>
    <source>
        <strain evidence="2">CGMCC 1.12803</strain>
    </source>
</reference>
<dbReference type="AlphaFoldDB" id="A0A285ZVY8"/>
<keyword evidence="2" id="KW-1185">Reference proteome</keyword>
<sequence length="102" mass="11773">MKIDREDITPLKSGLDLFRQKLYIIIYGVNTPAGKAFDISLLVVILLSVFTIMLETVEGLSIWVDESLNAGQQYIDVKRFLHEVVRITVFHDMASICMRRYH</sequence>
<evidence type="ECO:0000313" key="2">
    <source>
        <dbReference type="Proteomes" id="UP000219281"/>
    </source>
</evidence>
<dbReference type="EMBL" id="OCMT01000002">
    <property type="protein sequence ID" value="SOD13802.1"/>
    <property type="molecule type" value="Genomic_DNA"/>
</dbReference>
<proteinExistence type="predicted"/>